<sequence length="247" mass="28408">MKYLLSLLLPIALLVSCQKEDRNFETAHKPISFFPNMSQTGTRAADDYGLSDYFNACSTVTVRMITGNEAKAAVYEYNAGTKQLEYAKGTPLYYPTDNLSYQLIISWPDEETYTQSGEADYRNQDDENSFIRCDRLSDTVNNAVEVEYLPIYFKHLKGKLTLIPMLSGWDTTDTMARLTVNDYKPFHHTANAGAESYQLIYDFSIEAETVDISNNKVAVSKFLSSFWQETRRAIGRRRDNKYFIQRF</sequence>
<organism evidence="1">
    <name type="scientific">termite gut metagenome</name>
    <dbReference type="NCBI Taxonomy" id="433724"/>
    <lineage>
        <taxon>unclassified sequences</taxon>
        <taxon>metagenomes</taxon>
        <taxon>organismal metagenomes</taxon>
    </lineage>
</organism>
<dbReference type="EMBL" id="SNRY01004005">
    <property type="protein sequence ID" value="KAA6319061.1"/>
    <property type="molecule type" value="Genomic_DNA"/>
</dbReference>
<dbReference type="AlphaFoldDB" id="A0A5J4QE22"/>
<proteinExistence type="predicted"/>
<dbReference type="PROSITE" id="PS51257">
    <property type="entry name" value="PROKAR_LIPOPROTEIN"/>
    <property type="match status" value="1"/>
</dbReference>
<accession>A0A5J4QE22</accession>
<reference evidence="1" key="1">
    <citation type="submission" date="2019-03" db="EMBL/GenBank/DDBJ databases">
        <title>Single cell metagenomics reveals metabolic interactions within the superorganism composed of flagellate Streblomastix strix and complex community of Bacteroidetes bacteria on its surface.</title>
        <authorList>
            <person name="Treitli S.C."/>
            <person name="Kolisko M."/>
            <person name="Husnik F."/>
            <person name="Keeling P."/>
            <person name="Hampl V."/>
        </authorList>
    </citation>
    <scope>NUCLEOTIDE SEQUENCE</scope>
    <source>
        <strain evidence="1">STM</strain>
    </source>
</reference>
<name>A0A5J4QE22_9ZZZZ</name>
<evidence type="ECO:0000313" key="1">
    <source>
        <dbReference type="EMBL" id="KAA6319061.1"/>
    </source>
</evidence>
<gene>
    <name evidence="1" type="ORF">EZS27_031000</name>
</gene>
<comment type="caution">
    <text evidence="1">The sequence shown here is derived from an EMBL/GenBank/DDBJ whole genome shotgun (WGS) entry which is preliminary data.</text>
</comment>
<protein>
    <submittedName>
        <fullName evidence="1">Uncharacterized protein</fullName>
    </submittedName>
</protein>